<feature type="region of interest" description="Disordered" evidence="1">
    <location>
        <begin position="1"/>
        <end position="29"/>
    </location>
</feature>
<protein>
    <submittedName>
        <fullName evidence="2">Uncharacterized protein</fullName>
    </submittedName>
</protein>
<gene>
    <name evidence="2" type="ORF">HG66A1_60990</name>
</gene>
<reference evidence="2 3" key="1">
    <citation type="submission" date="2019-02" db="EMBL/GenBank/DDBJ databases">
        <title>Deep-cultivation of Planctomycetes and their phenomic and genomic characterization uncovers novel biology.</title>
        <authorList>
            <person name="Wiegand S."/>
            <person name="Jogler M."/>
            <person name="Boedeker C."/>
            <person name="Pinto D."/>
            <person name="Vollmers J."/>
            <person name="Rivas-Marin E."/>
            <person name="Kohn T."/>
            <person name="Peeters S.H."/>
            <person name="Heuer A."/>
            <person name="Rast P."/>
            <person name="Oberbeckmann S."/>
            <person name="Bunk B."/>
            <person name="Jeske O."/>
            <person name="Meyerdierks A."/>
            <person name="Storesund J.E."/>
            <person name="Kallscheuer N."/>
            <person name="Luecker S."/>
            <person name="Lage O.M."/>
            <person name="Pohl T."/>
            <person name="Merkel B.J."/>
            <person name="Hornburger P."/>
            <person name="Mueller R.-W."/>
            <person name="Bruemmer F."/>
            <person name="Labrenz M."/>
            <person name="Spormann A.M."/>
            <person name="Op den Camp H."/>
            <person name="Overmann J."/>
            <person name="Amann R."/>
            <person name="Jetten M.S.M."/>
            <person name="Mascher T."/>
            <person name="Medema M.H."/>
            <person name="Devos D.P."/>
            <person name="Kaster A.-K."/>
            <person name="Ovreas L."/>
            <person name="Rohde M."/>
            <person name="Galperin M.Y."/>
            <person name="Jogler C."/>
        </authorList>
    </citation>
    <scope>NUCLEOTIDE SEQUENCE [LARGE SCALE GENOMIC DNA]</scope>
    <source>
        <strain evidence="2 3">HG66A1</strain>
    </source>
</reference>
<evidence type="ECO:0000313" key="2">
    <source>
        <dbReference type="EMBL" id="QDT24267.1"/>
    </source>
</evidence>
<evidence type="ECO:0000313" key="3">
    <source>
        <dbReference type="Proteomes" id="UP000320421"/>
    </source>
</evidence>
<proteinExistence type="predicted"/>
<sequence>MLVMRSRQVHKESKNQYGNKQSPSPEEVTGSESILVYDWLLPLTQLPVIRGELHEQENNSCH</sequence>
<evidence type="ECO:0000256" key="1">
    <source>
        <dbReference type="SAM" id="MobiDB-lite"/>
    </source>
</evidence>
<dbReference type="EMBL" id="CP036266">
    <property type="protein sequence ID" value="QDT24267.1"/>
    <property type="molecule type" value="Genomic_DNA"/>
</dbReference>
<dbReference type="AlphaFoldDB" id="A0A517PY04"/>
<accession>A0A517PY04</accession>
<keyword evidence="3" id="KW-1185">Reference proteome</keyword>
<organism evidence="2 3">
    <name type="scientific">Gimesia chilikensis</name>
    <dbReference type="NCBI Taxonomy" id="2605989"/>
    <lineage>
        <taxon>Bacteria</taxon>
        <taxon>Pseudomonadati</taxon>
        <taxon>Planctomycetota</taxon>
        <taxon>Planctomycetia</taxon>
        <taxon>Planctomycetales</taxon>
        <taxon>Planctomycetaceae</taxon>
        <taxon>Gimesia</taxon>
    </lineage>
</organism>
<dbReference type="Proteomes" id="UP000320421">
    <property type="component" value="Chromosome"/>
</dbReference>
<name>A0A517PY04_9PLAN</name>
<feature type="compositionally biased region" description="Polar residues" evidence="1">
    <location>
        <begin position="15"/>
        <end position="24"/>
    </location>
</feature>